<dbReference type="InterPro" id="IPR055063">
    <property type="entry name" value="Rib_mS39_PPR"/>
</dbReference>
<dbReference type="GO" id="GO:1990904">
    <property type="term" value="C:ribonucleoprotein complex"/>
    <property type="evidence" value="ECO:0007669"/>
    <property type="project" value="UniProtKB-KW"/>
</dbReference>
<accession>A0A091Q2P0</accession>
<keyword evidence="10" id="KW-0687">Ribonucleoprotein</keyword>
<dbReference type="AlphaFoldDB" id="A0A091Q2P0"/>
<dbReference type="Pfam" id="PF13812">
    <property type="entry name" value="PPR_3"/>
    <property type="match status" value="2"/>
</dbReference>
<feature type="non-terminal residue" evidence="13">
    <location>
        <position position="485"/>
    </location>
</feature>
<keyword evidence="3" id="KW-0699">rRNA-binding</keyword>
<dbReference type="InterPro" id="IPR011990">
    <property type="entry name" value="TPR-like_helical_dom_sf"/>
</dbReference>
<name>A0A091Q2P0_LEPDC</name>
<dbReference type="GO" id="GO:0019843">
    <property type="term" value="F:rRNA binding"/>
    <property type="evidence" value="ECO:0007669"/>
    <property type="project" value="UniProtKB-KW"/>
</dbReference>
<sequence length="485" mass="55925">EEIVLPRRKTWDKLAVLQALASTVKRDPTAAHYMFQDDPFLMPRNAANSRLFSLSKESGRNAAKYIIKQFPQYFDKTLAEPNVPCLMPEFLTPQIEGLSEEALKERIHLRRVKDSVSLFDQLIQAGTPVSLETTNSLLDLLCFYGDGESTPEEEQEGKEDLEEPEVNSSEQKAPKRQFQRGSQENNNAERIFKIMPERNAHSYCTMIRGMVKHGASAKAYDVYIDLLNERHKADVHTFNALITAVPYLKDRFLERWELAKVFLNHMAEQGVQPNLLTFNALLKTLRRCGGVGRSMSLLVIKEMEALDIEPSLATYDHLLFIFYRGVDLHPSGIISEVLDDVEKRSFTPQDPDDANFFITAMQACCDLKDIKLAYRLNKAMEKGDNWKFLDMDRLNTYWSKFFSLLCMLEQIDVVLKWYKEMSPSLFYPTPKNILDLLQALDAANHLEGIPSVWEDMKQLGFNRRQDLLEELLSLMSREQHPEEVR</sequence>
<keyword evidence="14" id="KW-1185">Reference proteome</keyword>
<evidence type="ECO:0000256" key="4">
    <source>
        <dbReference type="ARBA" id="ARBA00022737"/>
    </source>
</evidence>
<evidence type="ECO:0000256" key="6">
    <source>
        <dbReference type="ARBA" id="ARBA00022884"/>
    </source>
</evidence>
<keyword evidence="5" id="KW-0810">Translation regulation</keyword>
<comment type="subcellular location">
    <subcellularLocation>
        <location evidence="1">Mitochondrion</location>
    </subcellularLocation>
</comment>
<dbReference type="EMBL" id="KK684892">
    <property type="protein sequence ID" value="KFQ14180.1"/>
    <property type="molecule type" value="Genomic_DNA"/>
</dbReference>
<evidence type="ECO:0000256" key="10">
    <source>
        <dbReference type="ARBA" id="ARBA00023274"/>
    </source>
</evidence>
<evidence type="ECO:0000256" key="7">
    <source>
        <dbReference type="ARBA" id="ARBA00022946"/>
    </source>
</evidence>
<keyword evidence="6" id="KW-0694">RNA-binding</keyword>
<evidence type="ECO:0000313" key="13">
    <source>
        <dbReference type="EMBL" id="KFQ14180.1"/>
    </source>
</evidence>
<keyword evidence="4" id="KW-0677">Repeat</keyword>
<dbReference type="PANTHER" id="PTHR16276:SF1">
    <property type="entry name" value="SMALL RIBOSOMAL SUBUNIT PROTEIN MS39"/>
    <property type="match status" value="1"/>
</dbReference>
<feature type="region of interest" description="Disordered" evidence="12">
    <location>
        <begin position="148"/>
        <end position="186"/>
    </location>
</feature>
<keyword evidence="7" id="KW-0809">Transit peptide</keyword>
<reference evidence="13 14" key="1">
    <citation type="submission" date="2014-04" db="EMBL/GenBank/DDBJ databases">
        <title>Genome evolution of avian class.</title>
        <authorList>
            <person name="Zhang G."/>
            <person name="Li C."/>
        </authorList>
    </citation>
    <scope>NUCLEOTIDE SEQUENCE [LARGE SCALE GENOMIC DNA]</scope>
    <source>
        <strain evidence="13">BGI_N330</strain>
    </source>
</reference>
<dbReference type="PhylomeDB" id="A0A091Q2P0"/>
<evidence type="ECO:0000256" key="11">
    <source>
        <dbReference type="ARBA" id="ARBA00035134"/>
    </source>
</evidence>
<dbReference type="GO" id="GO:0005739">
    <property type="term" value="C:mitochondrion"/>
    <property type="evidence" value="ECO:0007669"/>
    <property type="project" value="UniProtKB-SubCell"/>
</dbReference>
<organism evidence="13 14">
    <name type="scientific">Leptosomus discolor</name>
    <name type="common">Madagascar cuckoo roller</name>
    <name type="synonym">Cuculus discolor</name>
    <dbReference type="NCBI Taxonomy" id="188344"/>
    <lineage>
        <taxon>Eukaryota</taxon>
        <taxon>Metazoa</taxon>
        <taxon>Chordata</taxon>
        <taxon>Craniata</taxon>
        <taxon>Vertebrata</taxon>
        <taxon>Euteleostomi</taxon>
        <taxon>Archelosauria</taxon>
        <taxon>Archosauria</taxon>
        <taxon>Dinosauria</taxon>
        <taxon>Saurischia</taxon>
        <taxon>Theropoda</taxon>
        <taxon>Coelurosauria</taxon>
        <taxon>Aves</taxon>
        <taxon>Neognathae</taxon>
        <taxon>Neoaves</taxon>
        <taxon>Telluraves</taxon>
        <taxon>Coraciimorphae</taxon>
        <taxon>Coraciiformes</taxon>
        <taxon>Leptosomidae</taxon>
        <taxon>Leptosomus</taxon>
    </lineage>
</organism>
<evidence type="ECO:0000256" key="2">
    <source>
        <dbReference type="ARBA" id="ARBA00008551"/>
    </source>
</evidence>
<dbReference type="PANTHER" id="PTHR16276">
    <property type="entry name" value="PENTATRICOPEPTIDE REPEAT DOMAIN-CONTAINING PROTEIN 3"/>
    <property type="match status" value="1"/>
</dbReference>
<gene>
    <name evidence="13" type="ORF">N330_05193</name>
</gene>
<dbReference type="InterPro" id="IPR037387">
    <property type="entry name" value="PTCD3"/>
</dbReference>
<feature type="compositionally biased region" description="Acidic residues" evidence="12">
    <location>
        <begin position="149"/>
        <end position="165"/>
    </location>
</feature>
<evidence type="ECO:0000256" key="5">
    <source>
        <dbReference type="ARBA" id="ARBA00022845"/>
    </source>
</evidence>
<evidence type="ECO:0000256" key="12">
    <source>
        <dbReference type="SAM" id="MobiDB-lite"/>
    </source>
</evidence>
<keyword evidence="8" id="KW-0689">Ribosomal protein</keyword>
<dbReference type="GO" id="GO:0043024">
    <property type="term" value="F:ribosomal small subunit binding"/>
    <property type="evidence" value="ECO:0007669"/>
    <property type="project" value="InterPro"/>
</dbReference>
<dbReference type="GO" id="GO:0006417">
    <property type="term" value="P:regulation of translation"/>
    <property type="evidence" value="ECO:0007669"/>
    <property type="project" value="UniProtKB-KW"/>
</dbReference>
<dbReference type="GO" id="GO:0032543">
    <property type="term" value="P:mitochondrial translation"/>
    <property type="evidence" value="ECO:0007669"/>
    <property type="project" value="InterPro"/>
</dbReference>
<evidence type="ECO:0000313" key="14">
    <source>
        <dbReference type="Proteomes" id="UP000053001"/>
    </source>
</evidence>
<keyword evidence="9" id="KW-0496">Mitochondrion</keyword>
<protein>
    <recommendedName>
        <fullName evidence="11">Small ribosomal subunit protein mS39</fullName>
    </recommendedName>
</protein>
<feature type="non-terminal residue" evidence="13">
    <location>
        <position position="1"/>
    </location>
</feature>
<comment type="similarity">
    <text evidence="2">Belongs to the mitochondrion-specific ribosomal protein mS39 family.</text>
</comment>
<dbReference type="Gene3D" id="1.25.40.10">
    <property type="entry name" value="Tetratricopeptide repeat domain"/>
    <property type="match status" value="2"/>
</dbReference>
<proteinExistence type="inferred from homology"/>
<evidence type="ECO:0000256" key="3">
    <source>
        <dbReference type="ARBA" id="ARBA00022730"/>
    </source>
</evidence>
<dbReference type="Pfam" id="PF22330">
    <property type="entry name" value="Rib_mS39_PPR"/>
    <property type="match status" value="1"/>
</dbReference>
<dbReference type="Proteomes" id="UP000053001">
    <property type="component" value="Unassembled WGS sequence"/>
</dbReference>
<dbReference type="GO" id="GO:0005840">
    <property type="term" value="C:ribosome"/>
    <property type="evidence" value="ECO:0007669"/>
    <property type="project" value="UniProtKB-KW"/>
</dbReference>
<evidence type="ECO:0000256" key="9">
    <source>
        <dbReference type="ARBA" id="ARBA00023128"/>
    </source>
</evidence>
<evidence type="ECO:0000256" key="1">
    <source>
        <dbReference type="ARBA" id="ARBA00004173"/>
    </source>
</evidence>
<evidence type="ECO:0000256" key="8">
    <source>
        <dbReference type="ARBA" id="ARBA00022980"/>
    </source>
</evidence>
<dbReference type="InterPro" id="IPR002885">
    <property type="entry name" value="PPR_rpt"/>
</dbReference>